<dbReference type="PRINTS" id="PR00465">
    <property type="entry name" value="EP450IV"/>
</dbReference>
<dbReference type="InterPro" id="IPR001128">
    <property type="entry name" value="Cyt_P450"/>
</dbReference>
<keyword evidence="12" id="KW-1185">Reference proteome</keyword>
<evidence type="ECO:0000256" key="1">
    <source>
        <dbReference type="ARBA" id="ARBA00001971"/>
    </source>
</evidence>
<dbReference type="Gene3D" id="1.10.630.10">
    <property type="entry name" value="Cytochrome P450"/>
    <property type="match status" value="1"/>
</dbReference>
<evidence type="ECO:0000256" key="8">
    <source>
        <dbReference type="ARBA" id="ARBA00023033"/>
    </source>
</evidence>
<comment type="pathway">
    <text evidence="2">Secondary metabolite biosynthesis.</text>
</comment>
<keyword evidence="4 9" id="KW-0349">Heme</keyword>
<evidence type="ECO:0000256" key="3">
    <source>
        <dbReference type="ARBA" id="ARBA00010617"/>
    </source>
</evidence>
<dbReference type="AlphaFoldDB" id="A0A9W8NP23"/>
<keyword evidence="6 10" id="KW-0560">Oxidoreductase</keyword>
<organism evidence="11 12">
    <name type="scientific">Xylaria arbuscula</name>
    <dbReference type="NCBI Taxonomy" id="114810"/>
    <lineage>
        <taxon>Eukaryota</taxon>
        <taxon>Fungi</taxon>
        <taxon>Dikarya</taxon>
        <taxon>Ascomycota</taxon>
        <taxon>Pezizomycotina</taxon>
        <taxon>Sordariomycetes</taxon>
        <taxon>Xylariomycetidae</taxon>
        <taxon>Xylariales</taxon>
        <taxon>Xylariaceae</taxon>
        <taxon>Xylaria</taxon>
    </lineage>
</organism>
<dbReference type="SUPFAM" id="SSF48264">
    <property type="entry name" value="Cytochrome P450"/>
    <property type="match status" value="1"/>
</dbReference>
<dbReference type="PANTHER" id="PTHR24305">
    <property type="entry name" value="CYTOCHROME P450"/>
    <property type="match status" value="1"/>
</dbReference>
<dbReference type="GO" id="GO:0016705">
    <property type="term" value="F:oxidoreductase activity, acting on paired donors, with incorporation or reduction of molecular oxygen"/>
    <property type="evidence" value="ECO:0007669"/>
    <property type="project" value="InterPro"/>
</dbReference>
<keyword evidence="8 10" id="KW-0503">Monooxygenase</keyword>
<protein>
    <recommendedName>
        <fullName evidence="13">Cytochrome P450</fullName>
    </recommendedName>
</protein>
<reference evidence="11" key="1">
    <citation type="submission" date="2022-07" db="EMBL/GenBank/DDBJ databases">
        <title>Genome Sequence of Xylaria arbuscula.</title>
        <authorList>
            <person name="Buettner E."/>
        </authorList>
    </citation>
    <scope>NUCLEOTIDE SEQUENCE</scope>
    <source>
        <strain evidence="11">VT107</strain>
    </source>
</reference>
<evidence type="ECO:0000256" key="4">
    <source>
        <dbReference type="ARBA" id="ARBA00022617"/>
    </source>
</evidence>
<dbReference type="EMBL" id="JANPWZ010000022">
    <property type="protein sequence ID" value="KAJ3580204.1"/>
    <property type="molecule type" value="Genomic_DNA"/>
</dbReference>
<feature type="binding site" description="axial binding residue" evidence="9">
    <location>
        <position position="386"/>
    </location>
    <ligand>
        <name>heme</name>
        <dbReference type="ChEBI" id="CHEBI:30413"/>
    </ligand>
    <ligandPart>
        <name>Fe</name>
        <dbReference type="ChEBI" id="CHEBI:18248"/>
    </ligandPart>
</feature>
<dbReference type="InterPro" id="IPR050121">
    <property type="entry name" value="Cytochrome_P450_monoxygenase"/>
</dbReference>
<name>A0A9W8NP23_9PEZI</name>
<sequence>MCYSVTPKPYQPYTQQEVDSQRSYTALQPYSPKGGSLHVVFNTPDEDIHRRLKTPIANLFTAKNVLVHEPQVDEVLAVLQEQLENRYINRGQVVDLVSWMGYFAFDVMGAIAFSKRHGCLDEGKDVGGMVKDIRDFVKVAAPWTQVPQLDALLRKTRFGDWIQRHFFRSPSLDLLGVVDKLIADKKAYIAKNQLSGGAGITNTDLKVAQHDKDFLTRYLEIQERTPEKSFPWAPQAWVFSNITGGSDSIGSLTCTTLFHLLVNPHMFRRLQAELDSAQISRPFPQYSVIRNLPFLNACVLEAIRMRPPVSLPLERVVPKGGITVLNHFLPEGTTVGANPYVINRHKDTFGKDAEYWRPDRWLEGGEEHRKKLEASLLTFGAGRRVCLGRYLGVMEITKLLAFLVANYDISIVDPDKYEVKNLWFFVQKDLYARLEKRVLV</sequence>
<dbReference type="GO" id="GO:0005506">
    <property type="term" value="F:iron ion binding"/>
    <property type="evidence" value="ECO:0007669"/>
    <property type="project" value="InterPro"/>
</dbReference>
<evidence type="ECO:0000256" key="5">
    <source>
        <dbReference type="ARBA" id="ARBA00022723"/>
    </source>
</evidence>
<comment type="caution">
    <text evidence="11">The sequence shown here is derived from an EMBL/GenBank/DDBJ whole genome shotgun (WGS) entry which is preliminary data.</text>
</comment>
<evidence type="ECO:0000313" key="11">
    <source>
        <dbReference type="EMBL" id="KAJ3580204.1"/>
    </source>
</evidence>
<comment type="cofactor">
    <cofactor evidence="1 9">
        <name>heme</name>
        <dbReference type="ChEBI" id="CHEBI:30413"/>
    </cofactor>
</comment>
<evidence type="ECO:0000256" key="6">
    <source>
        <dbReference type="ARBA" id="ARBA00023002"/>
    </source>
</evidence>
<dbReference type="GO" id="GO:0020037">
    <property type="term" value="F:heme binding"/>
    <property type="evidence" value="ECO:0007669"/>
    <property type="project" value="InterPro"/>
</dbReference>
<dbReference type="GO" id="GO:0004497">
    <property type="term" value="F:monooxygenase activity"/>
    <property type="evidence" value="ECO:0007669"/>
    <property type="project" value="UniProtKB-KW"/>
</dbReference>
<dbReference type="PROSITE" id="PS00086">
    <property type="entry name" value="CYTOCHROME_P450"/>
    <property type="match status" value="1"/>
</dbReference>
<evidence type="ECO:0000256" key="7">
    <source>
        <dbReference type="ARBA" id="ARBA00023004"/>
    </source>
</evidence>
<dbReference type="Pfam" id="PF00067">
    <property type="entry name" value="p450"/>
    <property type="match status" value="1"/>
</dbReference>
<dbReference type="InterPro" id="IPR036396">
    <property type="entry name" value="Cyt_P450_sf"/>
</dbReference>
<keyword evidence="5 9" id="KW-0479">Metal-binding</keyword>
<accession>A0A9W8NP23</accession>
<evidence type="ECO:0008006" key="13">
    <source>
        <dbReference type="Google" id="ProtNLM"/>
    </source>
</evidence>
<dbReference type="InterPro" id="IPR017972">
    <property type="entry name" value="Cyt_P450_CS"/>
</dbReference>
<dbReference type="InterPro" id="IPR002403">
    <property type="entry name" value="Cyt_P450_E_grp-IV"/>
</dbReference>
<proteinExistence type="inferred from homology"/>
<gene>
    <name evidence="11" type="ORF">NPX13_g346</name>
</gene>
<dbReference type="VEuPathDB" id="FungiDB:F4678DRAFT_23499"/>
<keyword evidence="7 9" id="KW-0408">Iron</keyword>
<dbReference type="PANTHER" id="PTHR24305:SF175">
    <property type="entry name" value="CYTOCHROME P450 MONOOXYGENASE PKFB"/>
    <property type="match status" value="1"/>
</dbReference>
<evidence type="ECO:0000256" key="10">
    <source>
        <dbReference type="RuleBase" id="RU000461"/>
    </source>
</evidence>
<dbReference type="Proteomes" id="UP001148614">
    <property type="component" value="Unassembled WGS sequence"/>
</dbReference>
<comment type="similarity">
    <text evidence="3 10">Belongs to the cytochrome P450 family.</text>
</comment>
<evidence type="ECO:0000256" key="2">
    <source>
        <dbReference type="ARBA" id="ARBA00005179"/>
    </source>
</evidence>
<evidence type="ECO:0000256" key="9">
    <source>
        <dbReference type="PIRSR" id="PIRSR602403-1"/>
    </source>
</evidence>
<dbReference type="PRINTS" id="PR00385">
    <property type="entry name" value="P450"/>
</dbReference>
<evidence type="ECO:0000313" key="12">
    <source>
        <dbReference type="Proteomes" id="UP001148614"/>
    </source>
</evidence>